<dbReference type="Pfam" id="PF05166">
    <property type="entry name" value="YcgL"/>
    <property type="match status" value="1"/>
</dbReference>
<dbReference type="HAMAP" id="MF_01866">
    <property type="entry name" value="UPF0745"/>
    <property type="match status" value="1"/>
</dbReference>
<dbReference type="RefSeq" id="WP_084886173.1">
    <property type="nucleotide sequence ID" value="NZ_JAFEUM010000003.1"/>
</dbReference>
<dbReference type="Gene3D" id="3.10.510.20">
    <property type="entry name" value="YcgL domain"/>
    <property type="match status" value="1"/>
</dbReference>
<dbReference type="Proteomes" id="UP000809621">
    <property type="component" value="Unassembled WGS sequence"/>
</dbReference>
<evidence type="ECO:0000259" key="2">
    <source>
        <dbReference type="PROSITE" id="PS51648"/>
    </source>
</evidence>
<gene>
    <name evidence="3" type="ORF">JQC93_09050</name>
</gene>
<feature type="domain" description="YcgL" evidence="2">
    <location>
        <begin position="1"/>
        <end position="84"/>
    </location>
</feature>
<dbReference type="PANTHER" id="PTHR38109">
    <property type="entry name" value="PROTEIN YCGL"/>
    <property type="match status" value="1"/>
</dbReference>
<name>A0ABS2HL67_9VIBR</name>
<protein>
    <recommendedName>
        <fullName evidence="1">YcgL domain-containing protein JQC93_09050</fullName>
    </recommendedName>
</protein>
<dbReference type="InterPro" id="IPR038068">
    <property type="entry name" value="YcgL-like_sf"/>
</dbReference>
<comment type="caution">
    <text evidence="3">The sequence shown here is derived from an EMBL/GenBank/DDBJ whole genome shotgun (WGS) entry which is preliminary data.</text>
</comment>
<dbReference type="EMBL" id="JAFEUM010000003">
    <property type="protein sequence ID" value="MBM7036556.1"/>
    <property type="molecule type" value="Genomic_DNA"/>
</dbReference>
<evidence type="ECO:0000256" key="1">
    <source>
        <dbReference type="HAMAP-Rule" id="MF_01866"/>
    </source>
</evidence>
<sequence>MICSIYKSAKKEGAYLYIPHKDKFDQVPEALMQMFGKPYFVMVIKLEGRRLAQVDIEKVTQSLQTDGYFLQLPPPTVDLLKEHKARKAEGKS</sequence>
<evidence type="ECO:0000313" key="3">
    <source>
        <dbReference type="EMBL" id="MBM7036556.1"/>
    </source>
</evidence>
<accession>A0ABS2HL67</accession>
<dbReference type="SUPFAM" id="SSF160191">
    <property type="entry name" value="YcgL-like"/>
    <property type="match status" value="1"/>
</dbReference>
<dbReference type="PANTHER" id="PTHR38109:SF1">
    <property type="entry name" value="PROTEIN YCGL"/>
    <property type="match status" value="1"/>
</dbReference>
<organism evidence="3 4">
    <name type="scientific">Vibrio ulleungensis</name>
    <dbReference type="NCBI Taxonomy" id="2807619"/>
    <lineage>
        <taxon>Bacteria</taxon>
        <taxon>Pseudomonadati</taxon>
        <taxon>Pseudomonadota</taxon>
        <taxon>Gammaproteobacteria</taxon>
        <taxon>Vibrionales</taxon>
        <taxon>Vibrionaceae</taxon>
        <taxon>Vibrio</taxon>
    </lineage>
</organism>
<dbReference type="PROSITE" id="PS51648">
    <property type="entry name" value="YCGL"/>
    <property type="match status" value="1"/>
</dbReference>
<keyword evidence="4" id="KW-1185">Reference proteome</keyword>
<proteinExistence type="inferred from homology"/>
<evidence type="ECO:0000313" key="4">
    <source>
        <dbReference type="Proteomes" id="UP000809621"/>
    </source>
</evidence>
<reference evidence="3 4" key="1">
    <citation type="submission" date="2021-02" db="EMBL/GenBank/DDBJ databases">
        <authorList>
            <person name="Park J.-S."/>
        </authorList>
    </citation>
    <scope>NUCLEOTIDE SEQUENCE [LARGE SCALE GENOMIC DNA]</scope>
    <source>
        <strain evidence="3 4">188UL20-2</strain>
    </source>
</reference>
<dbReference type="InterPro" id="IPR027354">
    <property type="entry name" value="YcgL_dom"/>
</dbReference>